<feature type="transmembrane region" description="Helical" evidence="3">
    <location>
        <begin position="379"/>
        <end position="397"/>
    </location>
</feature>
<keyword evidence="7" id="KW-1185">Reference proteome</keyword>
<feature type="domain" description="CHAT" evidence="4">
    <location>
        <begin position="183"/>
        <end position="331"/>
    </location>
</feature>
<dbReference type="Pfam" id="PF13458">
    <property type="entry name" value="Peripla_BP_6"/>
    <property type="match status" value="1"/>
</dbReference>
<dbReference type="InterPro" id="IPR024983">
    <property type="entry name" value="CHAT_dom"/>
</dbReference>
<gene>
    <name evidence="6" type="ORF">VB854_04385</name>
</gene>
<keyword evidence="3" id="KW-0472">Membrane</keyword>
<evidence type="ECO:0000256" key="3">
    <source>
        <dbReference type="SAM" id="Phobius"/>
    </source>
</evidence>
<evidence type="ECO:0000256" key="1">
    <source>
        <dbReference type="ARBA" id="ARBA00010062"/>
    </source>
</evidence>
<evidence type="ECO:0000313" key="6">
    <source>
        <dbReference type="EMBL" id="MEA5518185.1"/>
    </source>
</evidence>
<evidence type="ECO:0000259" key="4">
    <source>
        <dbReference type="Pfam" id="PF12770"/>
    </source>
</evidence>
<accession>A0ABU5TTG8</accession>
<proteinExistence type="inferred from homology"/>
<dbReference type="InterPro" id="IPR028081">
    <property type="entry name" value="Leu-bd"/>
</dbReference>
<protein>
    <submittedName>
        <fullName evidence="6">ABC transporter substrate-binding protein</fullName>
    </submittedName>
</protein>
<dbReference type="InterPro" id="IPR051010">
    <property type="entry name" value="BCAA_transport"/>
</dbReference>
<evidence type="ECO:0000256" key="2">
    <source>
        <dbReference type="ARBA" id="ARBA00022729"/>
    </source>
</evidence>
<keyword evidence="3" id="KW-0812">Transmembrane</keyword>
<feature type="domain" description="Leucine-binding protein" evidence="5">
    <location>
        <begin position="564"/>
        <end position="869"/>
    </location>
</feature>
<dbReference type="InterPro" id="IPR028082">
    <property type="entry name" value="Peripla_BP_I"/>
</dbReference>
<comment type="caution">
    <text evidence="6">The sequence shown here is derived from an EMBL/GenBank/DDBJ whole genome shotgun (WGS) entry which is preliminary data.</text>
</comment>
<organism evidence="6 7">
    <name type="scientific">Limnoraphis robusta CCNP1315</name>
    <dbReference type="NCBI Taxonomy" id="3110306"/>
    <lineage>
        <taxon>Bacteria</taxon>
        <taxon>Bacillati</taxon>
        <taxon>Cyanobacteriota</taxon>
        <taxon>Cyanophyceae</taxon>
        <taxon>Oscillatoriophycideae</taxon>
        <taxon>Oscillatoriales</taxon>
        <taxon>Sirenicapillariaceae</taxon>
        <taxon>Limnoraphis</taxon>
    </lineage>
</organism>
<dbReference type="RefSeq" id="WP_323271928.1">
    <property type="nucleotide sequence ID" value="NZ_JAYGHT010000007.1"/>
</dbReference>
<keyword evidence="2" id="KW-0732">Signal</keyword>
<dbReference type="Gene3D" id="3.40.50.2300">
    <property type="match status" value="2"/>
</dbReference>
<comment type="similarity">
    <text evidence="1">Belongs to the leucine-binding protein family.</text>
</comment>
<dbReference type="EMBL" id="JAYGHT010000007">
    <property type="protein sequence ID" value="MEA5518185.1"/>
    <property type="molecule type" value="Genomic_DNA"/>
</dbReference>
<dbReference type="CDD" id="cd06268">
    <property type="entry name" value="PBP1_ABC_transporter_LIVBP-like"/>
    <property type="match status" value="1"/>
</dbReference>
<dbReference type="PANTHER" id="PTHR30483">
    <property type="entry name" value="LEUCINE-SPECIFIC-BINDING PROTEIN"/>
    <property type="match status" value="1"/>
</dbReference>
<evidence type="ECO:0000313" key="7">
    <source>
        <dbReference type="Proteomes" id="UP001301728"/>
    </source>
</evidence>
<dbReference type="Proteomes" id="UP001301728">
    <property type="component" value="Unassembled WGS sequence"/>
</dbReference>
<name>A0ABU5TTG8_9CYAN</name>
<sequence length="899" mass="101172">MTQVVIKIPGGDFDTGFPVVLEFWEDGRIIATDRDCPQLPAQPAIPQIYDKWQKIYRDLGERILEVPDAQITHKSTFEDCFKATQTLESTLETWFRKSAFGDIRGRIVGRLRDVAPNESVRIVLDTPNSYLRRLSWDQWDLFKEDHFLPNGELVLLSRYNRPPETLKTPIRILAIFGSDEGGLQLQEDLKEIQNLAEYGAEITCIPKRGNVLTSQELCDSLWLRNWDIIFYAGHSSGRTMPVAGTLNFDVSLLKDALKRAAPRVKLAIFNSCDGLGMAEYLAEFNIPHFIVMREPVPDAVARIFLKYFLAEFTQGKPLHAAVHNARQELHRIEVPTVNNEFYYPGASWLPILLQNPTAPQLYWPQPEPEPEKPLIQPKVMMMLGLLLIGVLIGIFWGTSTALFKKPAVIGDAISEGEEILMSNQRGKQQGVTWVANCQKPLHYFIPIWNAQIRQQWKDCFETKINYQQAAQNFKKSWQEEIKDPETLIYYNNALLEARGVDYYTIAVVVPILKNETGEVRDTENAQEILRGVAQIQTEINLSLLNGEESSDLALPGSDFLKSRDLNGKGLRVIISDDSNLEEKALNVAKSLVKKSEILGVVGHYSSEMTLKTVETYNHKLVLVSPGTTTSELTVQPQPFFFRTPSVTDLQAKAMVDHLMSDKINKKRVVVFYNPASPYSSDYQKQFRQQFTERGGTIIESINLAAPNFNAKSAIEKVQNSGETAIVLIPDGQVTNSVINSVEVIKENQGQNWIVGNWSVYTPKTLKIAQPELLEKLILVVHWNHLNSPQPDFSQAALQLWGGPVSPRTALAYDAAHVLIEGIRQNPTRKGIQKVLSSESFRVDGVTGKIEFKPGTGDRKEQPIDIVKVVACANQIFGVTFLPDKFSTPEEAGLNCSNRE</sequence>
<keyword evidence="3" id="KW-1133">Transmembrane helix</keyword>
<dbReference type="Pfam" id="PF12770">
    <property type="entry name" value="CHAT"/>
    <property type="match status" value="1"/>
</dbReference>
<evidence type="ECO:0000259" key="5">
    <source>
        <dbReference type="Pfam" id="PF13458"/>
    </source>
</evidence>
<dbReference type="SUPFAM" id="SSF53822">
    <property type="entry name" value="Periplasmic binding protein-like I"/>
    <property type="match status" value="1"/>
</dbReference>
<dbReference type="PANTHER" id="PTHR30483:SF6">
    <property type="entry name" value="PERIPLASMIC BINDING PROTEIN OF ABC TRANSPORTER FOR NATURAL AMINO ACIDS"/>
    <property type="match status" value="1"/>
</dbReference>
<reference evidence="6 7" key="1">
    <citation type="submission" date="2023-12" db="EMBL/GenBank/DDBJ databases">
        <title>Baltic Sea Cyanobacteria.</title>
        <authorList>
            <person name="Delbaje E."/>
            <person name="Fewer D.P."/>
            <person name="Shishido T.K."/>
        </authorList>
    </citation>
    <scope>NUCLEOTIDE SEQUENCE [LARGE SCALE GENOMIC DNA]</scope>
    <source>
        <strain evidence="6 7">CCNP 1315</strain>
    </source>
</reference>